<dbReference type="AlphaFoldDB" id="A0A7U2MFW1"/>
<reference evidence="2" key="1">
    <citation type="journal article" date="2021" name="G3 (Bethesda)">
        <title>Chromosome assembled and annotated genome sequence of Aspergillus flavus NRRL 3357.</title>
        <authorList>
            <person name="Skerker J.M."/>
            <person name="Pianalto K.M."/>
            <person name="Mondo S.J."/>
            <person name="Yang K."/>
            <person name="Arkin A.P."/>
            <person name="Keller N.P."/>
            <person name="Grigoriev I.V."/>
            <person name="Louise Glass N.L."/>
        </authorList>
    </citation>
    <scope>NUCLEOTIDE SEQUENCE [LARGE SCALE GENOMIC DNA]</scope>
    <source>
        <strain evidence="2">ATCC 200026 / FGSC A1120 / IAM 13836 / NRRL 3357 / JCM 12722 / SRRC 167</strain>
    </source>
</reference>
<gene>
    <name evidence="1" type="ORF">F9C07_2102</name>
</gene>
<dbReference type="Proteomes" id="UP000596276">
    <property type="component" value="Chromosome 2"/>
</dbReference>
<evidence type="ECO:0000313" key="1">
    <source>
        <dbReference type="EMBL" id="QRD82968.1"/>
    </source>
</evidence>
<dbReference type="EMBL" id="CP044622">
    <property type="protein sequence ID" value="QRD82968.1"/>
    <property type="molecule type" value="Genomic_DNA"/>
</dbReference>
<name>A0A7U2MFW1_ASPFN</name>
<proteinExistence type="predicted"/>
<accession>A0A7U2MFW1</accession>
<protein>
    <submittedName>
        <fullName evidence="1">Uncharacterized protein</fullName>
    </submittedName>
</protein>
<keyword evidence="2" id="KW-1185">Reference proteome</keyword>
<sequence>MSACLMSLSSLGLSNKNLSKGLGDFLSVAIAPYDDHYMIGQGYYHLLGIRDGAATDGREDIPYLNQ</sequence>
<evidence type="ECO:0000313" key="2">
    <source>
        <dbReference type="Proteomes" id="UP000596276"/>
    </source>
</evidence>
<dbReference type="VEuPathDB" id="FungiDB:F9C07_2102"/>
<organism evidence="1 2">
    <name type="scientific">Aspergillus flavus (strain ATCC 200026 / FGSC A1120 / IAM 13836 / NRRL 3357 / JCM 12722 / SRRC 167)</name>
    <dbReference type="NCBI Taxonomy" id="332952"/>
    <lineage>
        <taxon>Eukaryota</taxon>
        <taxon>Fungi</taxon>
        <taxon>Dikarya</taxon>
        <taxon>Ascomycota</taxon>
        <taxon>Pezizomycotina</taxon>
        <taxon>Eurotiomycetes</taxon>
        <taxon>Eurotiomycetidae</taxon>
        <taxon>Eurotiales</taxon>
        <taxon>Aspergillaceae</taxon>
        <taxon>Aspergillus</taxon>
        <taxon>Aspergillus subgen. Circumdati</taxon>
    </lineage>
</organism>